<organism evidence="2 3">
    <name type="scientific">Cohnella ginsengisoli</name>
    <dbReference type="NCBI Taxonomy" id="425004"/>
    <lineage>
        <taxon>Bacteria</taxon>
        <taxon>Bacillati</taxon>
        <taxon>Bacillota</taxon>
        <taxon>Bacilli</taxon>
        <taxon>Bacillales</taxon>
        <taxon>Paenibacillaceae</taxon>
        <taxon>Cohnella</taxon>
    </lineage>
</organism>
<evidence type="ECO:0000313" key="3">
    <source>
        <dbReference type="Proteomes" id="UP001153387"/>
    </source>
</evidence>
<gene>
    <name evidence="2" type="ORF">OMP38_14600</name>
</gene>
<dbReference type="RefSeq" id="WP_277565786.1">
    <property type="nucleotide sequence ID" value="NZ_JAPDHZ010000003.1"/>
</dbReference>
<dbReference type="AlphaFoldDB" id="A0A9X4QN34"/>
<dbReference type="Proteomes" id="UP001153387">
    <property type="component" value="Unassembled WGS sequence"/>
</dbReference>
<feature type="transmembrane region" description="Helical" evidence="1">
    <location>
        <begin position="6"/>
        <end position="22"/>
    </location>
</feature>
<keyword evidence="1" id="KW-1133">Transmembrane helix</keyword>
<evidence type="ECO:0000313" key="2">
    <source>
        <dbReference type="EMBL" id="MDG0791947.1"/>
    </source>
</evidence>
<protein>
    <submittedName>
        <fullName evidence="2">Uncharacterized protein</fullName>
    </submittedName>
</protein>
<proteinExistence type="predicted"/>
<evidence type="ECO:0000256" key="1">
    <source>
        <dbReference type="SAM" id="Phobius"/>
    </source>
</evidence>
<sequence length="57" mass="6011">MSGTTMLAIIVVLLIGVIGFYIDDSKSSGNYGFAKGFMLYLIIALCIAAGVLMGETF</sequence>
<accession>A0A9X4QN34</accession>
<feature type="transmembrane region" description="Helical" evidence="1">
    <location>
        <begin position="34"/>
        <end position="54"/>
    </location>
</feature>
<keyword evidence="1" id="KW-0812">Transmembrane</keyword>
<dbReference type="EMBL" id="JAPDHZ010000003">
    <property type="protein sequence ID" value="MDG0791947.1"/>
    <property type="molecule type" value="Genomic_DNA"/>
</dbReference>
<name>A0A9X4QN34_9BACL</name>
<keyword evidence="3" id="KW-1185">Reference proteome</keyword>
<keyword evidence="1" id="KW-0472">Membrane</keyword>
<comment type="caution">
    <text evidence="2">The sequence shown here is derived from an EMBL/GenBank/DDBJ whole genome shotgun (WGS) entry which is preliminary data.</text>
</comment>
<reference evidence="2 3" key="1">
    <citation type="submission" date="2022-10" db="EMBL/GenBank/DDBJ databases">
        <title>Comparative genomic analysis of Cohnella hashimotonis sp. nov., isolated from the International Space Station.</title>
        <authorList>
            <person name="Simpson A."/>
            <person name="Venkateswaran K."/>
        </authorList>
    </citation>
    <scope>NUCLEOTIDE SEQUENCE [LARGE SCALE GENOMIC DNA]</scope>
    <source>
        <strain evidence="2 3">DSM 18997</strain>
    </source>
</reference>